<dbReference type="AlphaFoldDB" id="A0A9J5ZES9"/>
<name>A0A9J5ZES9_SOLCO</name>
<dbReference type="EMBL" id="JACXVP010000004">
    <property type="protein sequence ID" value="KAG5610455.1"/>
    <property type="molecule type" value="Genomic_DNA"/>
</dbReference>
<gene>
    <name evidence="1" type="ORF">H5410_021736</name>
</gene>
<evidence type="ECO:0000313" key="2">
    <source>
        <dbReference type="Proteomes" id="UP000824120"/>
    </source>
</evidence>
<keyword evidence="2" id="KW-1185">Reference proteome</keyword>
<organism evidence="1 2">
    <name type="scientific">Solanum commersonii</name>
    <name type="common">Commerson's wild potato</name>
    <name type="synonym">Commerson's nightshade</name>
    <dbReference type="NCBI Taxonomy" id="4109"/>
    <lineage>
        <taxon>Eukaryota</taxon>
        <taxon>Viridiplantae</taxon>
        <taxon>Streptophyta</taxon>
        <taxon>Embryophyta</taxon>
        <taxon>Tracheophyta</taxon>
        <taxon>Spermatophyta</taxon>
        <taxon>Magnoliopsida</taxon>
        <taxon>eudicotyledons</taxon>
        <taxon>Gunneridae</taxon>
        <taxon>Pentapetalae</taxon>
        <taxon>asterids</taxon>
        <taxon>lamiids</taxon>
        <taxon>Solanales</taxon>
        <taxon>Solanaceae</taxon>
        <taxon>Solanoideae</taxon>
        <taxon>Solaneae</taxon>
        <taxon>Solanum</taxon>
    </lineage>
</organism>
<proteinExistence type="predicted"/>
<sequence length="72" mass="8436">MVEEILCKPECYKTKKPRDEYLEKDDFPFNVGHLIVNELREFKLHDSPTLMFPSLITELCKWADAEYAGEIG</sequence>
<accession>A0A9J5ZES9</accession>
<reference evidence="1 2" key="1">
    <citation type="submission" date="2020-09" db="EMBL/GenBank/DDBJ databases">
        <title>De no assembly of potato wild relative species, Solanum commersonii.</title>
        <authorList>
            <person name="Cho K."/>
        </authorList>
    </citation>
    <scope>NUCLEOTIDE SEQUENCE [LARGE SCALE GENOMIC DNA]</scope>
    <source>
        <strain evidence="1">LZ3.2</strain>
        <tissue evidence="1">Leaf</tissue>
    </source>
</reference>
<evidence type="ECO:0000313" key="1">
    <source>
        <dbReference type="EMBL" id="KAG5610455.1"/>
    </source>
</evidence>
<protein>
    <submittedName>
        <fullName evidence="1">Uncharacterized protein</fullName>
    </submittedName>
</protein>
<comment type="caution">
    <text evidence="1">The sequence shown here is derived from an EMBL/GenBank/DDBJ whole genome shotgun (WGS) entry which is preliminary data.</text>
</comment>
<dbReference type="Proteomes" id="UP000824120">
    <property type="component" value="Chromosome 4"/>
</dbReference>